<dbReference type="GO" id="GO:0008499">
    <property type="term" value="F:N-acetyl-beta-D-glucosaminide beta-(1,3)-galactosyltransferase activity"/>
    <property type="evidence" value="ECO:0007669"/>
    <property type="project" value="UniProtKB-ARBA"/>
</dbReference>
<keyword evidence="9 12" id="KW-0472">Membrane</keyword>
<evidence type="ECO:0000256" key="12">
    <source>
        <dbReference type="RuleBase" id="RU363063"/>
    </source>
</evidence>
<dbReference type="Ensembl" id="ENSFHET00000013865.1">
    <property type="protein sequence ID" value="ENSFHEP00000001444.1"/>
    <property type="gene ID" value="ENSFHEG00000002189.1"/>
</dbReference>
<evidence type="ECO:0000256" key="6">
    <source>
        <dbReference type="ARBA" id="ARBA00022968"/>
    </source>
</evidence>
<evidence type="ECO:0000256" key="4">
    <source>
        <dbReference type="ARBA" id="ARBA00022679"/>
    </source>
</evidence>
<comment type="subcellular location">
    <subcellularLocation>
        <location evidence="1 12">Golgi apparatus membrane</location>
        <topology evidence="1 12">Single-pass type II membrane protein</topology>
    </subcellularLocation>
</comment>
<evidence type="ECO:0000256" key="11">
    <source>
        <dbReference type="ARBA" id="ARBA00043952"/>
    </source>
</evidence>
<dbReference type="Gene3D" id="3.90.550.50">
    <property type="match status" value="1"/>
</dbReference>
<organism evidence="13">
    <name type="scientific">Fundulus heteroclitus</name>
    <name type="common">Killifish</name>
    <name type="synonym">Mummichog</name>
    <dbReference type="NCBI Taxonomy" id="8078"/>
    <lineage>
        <taxon>Eukaryota</taxon>
        <taxon>Metazoa</taxon>
        <taxon>Chordata</taxon>
        <taxon>Craniata</taxon>
        <taxon>Vertebrata</taxon>
        <taxon>Euteleostomi</taxon>
        <taxon>Actinopterygii</taxon>
        <taxon>Neopterygii</taxon>
        <taxon>Teleostei</taxon>
        <taxon>Neoteleostei</taxon>
        <taxon>Acanthomorphata</taxon>
        <taxon>Ovalentaria</taxon>
        <taxon>Atherinomorphae</taxon>
        <taxon>Cyprinodontiformes</taxon>
        <taxon>Fundulidae</taxon>
        <taxon>Fundulus</taxon>
    </lineage>
</organism>
<dbReference type="Pfam" id="PF01762">
    <property type="entry name" value="Galactosyl_T"/>
    <property type="match status" value="1"/>
</dbReference>
<reference evidence="13" key="1">
    <citation type="submission" date="2015-01" db="EMBL/GenBank/DDBJ databases">
        <title>EvidentialGene: Evidence-directed Construction of Complete mRNA Transcriptomes without Genomes.</title>
        <authorList>
            <person name="Gilbert D.G."/>
        </authorList>
    </citation>
    <scope>NUCLEOTIDE SEQUENCE</scope>
</reference>
<dbReference type="GO" id="GO:0030311">
    <property type="term" value="P:poly-N-acetyllactosamine biosynthetic process"/>
    <property type="evidence" value="ECO:0007669"/>
    <property type="project" value="TreeGrafter"/>
</dbReference>
<name>A0A146UUH5_FUNHE</name>
<evidence type="ECO:0000313" key="15">
    <source>
        <dbReference type="Proteomes" id="UP000265000"/>
    </source>
</evidence>
<evidence type="ECO:0000256" key="5">
    <source>
        <dbReference type="ARBA" id="ARBA00022692"/>
    </source>
</evidence>
<evidence type="ECO:0000256" key="2">
    <source>
        <dbReference type="ARBA" id="ARBA00008661"/>
    </source>
</evidence>
<evidence type="ECO:0000256" key="7">
    <source>
        <dbReference type="ARBA" id="ARBA00022989"/>
    </source>
</evidence>
<evidence type="ECO:0000256" key="1">
    <source>
        <dbReference type="ARBA" id="ARBA00004323"/>
    </source>
</evidence>
<dbReference type="PANTHER" id="PTHR11214">
    <property type="entry name" value="BETA-1,3-N-ACETYLGLUCOSAMINYLTRANSFERASE"/>
    <property type="match status" value="1"/>
</dbReference>
<dbReference type="AlphaFoldDB" id="A0A146UUH5"/>
<dbReference type="GeneTree" id="ENSGT00940000159134"/>
<evidence type="ECO:0000256" key="3">
    <source>
        <dbReference type="ARBA" id="ARBA00022676"/>
    </source>
</evidence>
<keyword evidence="6 12" id="KW-0735">Signal-anchor</keyword>
<proteinExistence type="inferred from homology"/>
<evidence type="ECO:0000313" key="14">
    <source>
        <dbReference type="Ensembl" id="ENSFHEP00000001444.1"/>
    </source>
</evidence>
<keyword evidence="8 12" id="KW-0333">Golgi apparatus</keyword>
<dbReference type="PANTHER" id="PTHR11214:SF23">
    <property type="entry name" value="N-ACETYLLACTOSAMINIDE BETA-1,3-N-ACETYLGLUCOSAMINYLTRANSFERASE 3"/>
    <property type="match status" value="1"/>
</dbReference>
<protein>
    <recommendedName>
        <fullName evidence="12">Hexosyltransferase</fullName>
        <ecNumber evidence="12">2.4.1.-</ecNumber>
    </recommendedName>
</protein>
<evidence type="ECO:0000256" key="8">
    <source>
        <dbReference type="ARBA" id="ARBA00023034"/>
    </source>
</evidence>
<dbReference type="GO" id="GO:0000139">
    <property type="term" value="C:Golgi membrane"/>
    <property type="evidence" value="ECO:0007669"/>
    <property type="project" value="UniProtKB-SubCell"/>
</dbReference>
<evidence type="ECO:0000313" key="13">
    <source>
        <dbReference type="EMBL" id="JAR08854.1"/>
    </source>
</evidence>
<dbReference type="InterPro" id="IPR002659">
    <property type="entry name" value="Glyco_trans_31"/>
</dbReference>
<dbReference type="FunFam" id="3.90.550.50:FF:000009">
    <property type="entry name" value="Hexosyltransferase"/>
    <property type="match status" value="1"/>
</dbReference>
<comment type="pathway">
    <text evidence="11">Protein modification.</text>
</comment>
<comment type="similarity">
    <text evidence="2 12">Belongs to the glycosyltransferase 31 family.</text>
</comment>
<dbReference type="EMBL" id="GCES01077469">
    <property type="protein sequence ID" value="JAR08854.1"/>
    <property type="molecule type" value="Transcribed_RNA"/>
</dbReference>
<keyword evidence="4 13" id="KW-0808">Transferase</keyword>
<sequence>MGRISRVKDIFAITILLLGAMLVLVYFNEPQPCYQESAISEGHKSSRKTSSLLRWHQKMKPGNLSQDLPTICKRNTTVATISSFESFSPMIQDFLYYRHCRSFPMILDLPDKCGGADEPEDVFLLLVIKSSPKNYERREVLRKTWAEERSYKGKMIRRIFIIGTDGSGFEKERLNQLVMLEHQHYSDVLQWDFKDSFFNLTLKQILFLQWMERRCPQARFLLNGDDDVFANTNNMVEYLQSLKDNDGSKHLFTGQLLRYSPPVREPWSKYFVPFLVYQKDFYPAYCSGGGYLLSGYTASVIYKISASIQILPIDDVYMGMCLAALKLNPDSHMGVKTLWYVPSKKVDTYHPCFLKELLLMHKFPPSDVYFLWHQINNPNLNCNTKT</sequence>
<reference evidence="14" key="2">
    <citation type="submission" date="2025-05" db="UniProtKB">
        <authorList>
            <consortium name="Ensembl"/>
        </authorList>
    </citation>
    <scope>IDENTIFICATION</scope>
</reference>
<keyword evidence="3 12" id="KW-0328">Glycosyltransferase</keyword>
<keyword evidence="5 12" id="KW-0812">Transmembrane</keyword>
<dbReference type="EC" id="2.4.1.-" evidence="12"/>
<dbReference type="GO" id="GO:0016266">
    <property type="term" value="P:protein O-linked glycosylation via N-acetyl-galactosamine"/>
    <property type="evidence" value="ECO:0007669"/>
    <property type="project" value="UniProtKB-ARBA"/>
</dbReference>
<keyword evidence="15" id="KW-1185">Reference proteome</keyword>
<dbReference type="Proteomes" id="UP000265000">
    <property type="component" value="Unplaced"/>
</dbReference>
<dbReference type="STRING" id="8078.ENSFHEP00000001444"/>
<accession>A0A146UUH5</accession>
<keyword evidence="10" id="KW-0325">Glycoprotein</keyword>
<feature type="transmembrane region" description="Helical" evidence="12">
    <location>
        <begin position="7"/>
        <end position="27"/>
    </location>
</feature>
<keyword evidence="7 12" id="KW-1133">Transmembrane helix</keyword>
<evidence type="ECO:0000256" key="9">
    <source>
        <dbReference type="ARBA" id="ARBA00023136"/>
    </source>
</evidence>
<evidence type="ECO:0000256" key="10">
    <source>
        <dbReference type="ARBA" id="ARBA00023180"/>
    </source>
</evidence>